<evidence type="ECO:0000256" key="1">
    <source>
        <dbReference type="SAM" id="MobiDB-lite"/>
    </source>
</evidence>
<comment type="caution">
    <text evidence="3">The sequence shown here is derived from an EMBL/GenBank/DDBJ whole genome shotgun (WGS) entry which is preliminary data.</text>
</comment>
<keyword evidence="2" id="KW-1133">Transmembrane helix</keyword>
<dbReference type="Proteomes" id="UP000186817">
    <property type="component" value="Unassembled WGS sequence"/>
</dbReference>
<dbReference type="AlphaFoldDB" id="A0A1Q9BZH6"/>
<dbReference type="EMBL" id="LSRX01002147">
    <property type="protein sequence ID" value="OLP76076.1"/>
    <property type="molecule type" value="Genomic_DNA"/>
</dbReference>
<feature type="transmembrane region" description="Helical" evidence="2">
    <location>
        <begin position="446"/>
        <end position="468"/>
    </location>
</feature>
<accession>A0A1Q9BZH6</accession>
<organism evidence="3 4">
    <name type="scientific">Symbiodinium microadriaticum</name>
    <name type="common">Dinoflagellate</name>
    <name type="synonym">Zooxanthella microadriatica</name>
    <dbReference type="NCBI Taxonomy" id="2951"/>
    <lineage>
        <taxon>Eukaryota</taxon>
        <taxon>Sar</taxon>
        <taxon>Alveolata</taxon>
        <taxon>Dinophyceae</taxon>
        <taxon>Suessiales</taxon>
        <taxon>Symbiodiniaceae</taxon>
        <taxon>Symbiodinium</taxon>
    </lineage>
</organism>
<evidence type="ECO:0000313" key="4">
    <source>
        <dbReference type="Proteomes" id="UP000186817"/>
    </source>
</evidence>
<keyword evidence="2" id="KW-0812">Transmembrane</keyword>
<sequence length="976" mass="106347">MPILRNVRSTAGSRSLRVPSDSEGLPLVADRDILRGICLASVLSGAAWVLDTDREVNFDEYYQQTCPMQRLDAFLSHAWSDHRFSKWAALCLHFNLTIACFLGLGSAGISFILQYYSIGCLPAYSFTDITGTENTNGICCLITGCLALCLGMFFGHRLQRPVHVFLDRACISQTDKDKMQLGVDALGDFLAMSERMIVLLSPDYFKRGWCTFEVSSFGADDSKGFRKIDFEPLHKASAILSVFAASVLAAISFHVCIYFGIMSSAMNLAPEPSITGFSAFGLFVFCAPPGLVYGASILQLDRILSGNAEMLSVLKMFDIEQASFMFEDDRAFVLSEARRLWGDLDTFNRKVTEEVYSRISSWASKRRATLPYSTLVLGASPCLFWGLDMAAKDPTLDLKLRDVVYGMTLTFLHVPLLFAVMGFMCEIRFAISRRLFGDSNNAASKLVLLLLALILGPLASMLTTGIMLAASWQLIGWLVAGLVAANSLVWFSSSIPGDPPLAASYFSICCFNGLNLENIEIGCAAKETLLCLEWDFCLKSNTEKPRGHSFQAVAQPLRCFCLDIRIVPVTVCIKQQGQMCCLVSAAAIPPDAEGQMCCLVSAAAIPPDAEVPMMLSVCFLVCFPKAAAAGLWDQGNLHISSDGLLQGARAIACNTIASTVSVLAQFGFFKKISESRPLSLYIGNMGMDSIDESKAGYGVTVYGACFCCFNGLNLENVEIGCAAKETLLCLEWDFCLKSNTEKLRCFCLDIRIVPVTVCIKQQGQMCCLVSAAAIPPDAEVPMMLSVCFLVCFPKFGFFKKISEVAEIFQVTVCILSHSVGTAAISDSRISPLRSRGPCPCYIANMGMDSIDESKETLLCLEWDFCLKSNTEKLRCFCLDIRIVPVTVCIKQQGQMCCLVSAAAIPPDAEVPMMLSVCFLVCFPKAAAAGLWDQGNLHISSDGLVQGARAIACNTIVTTVSVLAQFGFFKKISEVKG</sequence>
<gene>
    <name evidence="3" type="ORF">AK812_SmicGene44035</name>
</gene>
<keyword evidence="2" id="KW-0472">Membrane</keyword>
<evidence type="ECO:0000256" key="2">
    <source>
        <dbReference type="SAM" id="Phobius"/>
    </source>
</evidence>
<evidence type="ECO:0008006" key="5">
    <source>
        <dbReference type="Google" id="ProtNLM"/>
    </source>
</evidence>
<evidence type="ECO:0000313" key="3">
    <source>
        <dbReference type="EMBL" id="OLP76076.1"/>
    </source>
</evidence>
<protein>
    <recommendedName>
        <fullName evidence="5">TIR domain-containing protein</fullName>
    </recommendedName>
</protein>
<feature type="transmembrane region" description="Helical" evidence="2">
    <location>
        <begin position="370"/>
        <end position="391"/>
    </location>
</feature>
<name>A0A1Q9BZH6_SYMMI</name>
<proteinExistence type="predicted"/>
<feature type="transmembrane region" description="Helical" evidence="2">
    <location>
        <begin position="87"/>
        <end position="115"/>
    </location>
</feature>
<feature type="transmembrane region" description="Helical" evidence="2">
    <location>
        <begin position="135"/>
        <end position="155"/>
    </location>
</feature>
<keyword evidence="4" id="KW-1185">Reference proteome</keyword>
<feature type="transmembrane region" description="Helical" evidence="2">
    <location>
        <begin position="273"/>
        <end position="295"/>
    </location>
</feature>
<feature type="transmembrane region" description="Helical" evidence="2">
    <location>
        <begin position="236"/>
        <end position="261"/>
    </location>
</feature>
<feature type="region of interest" description="Disordered" evidence="1">
    <location>
        <begin position="1"/>
        <end position="22"/>
    </location>
</feature>
<feature type="transmembrane region" description="Helical" evidence="2">
    <location>
        <begin position="403"/>
        <end position="425"/>
    </location>
</feature>
<reference evidence="3 4" key="1">
    <citation type="submission" date="2016-02" db="EMBL/GenBank/DDBJ databases">
        <title>Genome analysis of coral dinoflagellate symbionts highlights evolutionary adaptations to a symbiotic lifestyle.</title>
        <authorList>
            <person name="Aranda M."/>
            <person name="Li Y."/>
            <person name="Liew Y.J."/>
            <person name="Baumgarten S."/>
            <person name="Simakov O."/>
            <person name="Wilson M."/>
            <person name="Piel J."/>
            <person name="Ashoor H."/>
            <person name="Bougouffa S."/>
            <person name="Bajic V.B."/>
            <person name="Ryu T."/>
            <person name="Ravasi T."/>
            <person name="Bayer T."/>
            <person name="Micklem G."/>
            <person name="Kim H."/>
            <person name="Bhak J."/>
            <person name="Lajeunesse T.C."/>
            <person name="Voolstra C.R."/>
        </authorList>
    </citation>
    <scope>NUCLEOTIDE SEQUENCE [LARGE SCALE GENOMIC DNA]</scope>
    <source>
        <strain evidence="3 4">CCMP2467</strain>
    </source>
</reference>